<dbReference type="EMBL" id="JANPWB010000004">
    <property type="protein sequence ID" value="KAJ1194394.1"/>
    <property type="molecule type" value="Genomic_DNA"/>
</dbReference>
<protein>
    <submittedName>
        <fullName evidence="1">Uncharacterized protein</fullName>
    </submittedName>
</protein>
<organism evidence="1 2">
    <name type="scientific">Pleurodeles waltl</name>
    <name type="common">Iberian ribbed newt</name>
    <dbReference type="NCBI Taxonomy" id="8319"/>
    <lineage>
        <taxon>Eukaryota</taxon>
        <taxon>Metazoa</taxon>
        <taxon>Chordata</taxon>
        <taxon>Craniata</taxon>
        <taxon>Vertebrata</taxon>
        <taxon>Euteleostomi</taxon>
        <taxon>Amphibia</taxon>
        <taxon>Batrachia</taxon>
        <taxon>Caudata</taxon>
        <taxon>Salamandroidea</taxon>
        <taxon>Salamandridae</taxon>
        <taxon>Pleurodelinae</taxon>
        <taxon>Pleurodeles</taxon>
    </lineage>
</organism>
<gene>
    <name evidence="1" type="ORF">NDU88_003683</name>
</gene>
<comment type="caution">
    <text evidence="1">The sequence shown here is derived from an EMBL/GenBank/DDBJ whole genome shotgun (WGS) entry which is preliminary data.</text>
</comment>
<name>A0AAV7V2G8_PLEWA</name>
<accession>A0AAV7V2G8</accession>
<dbReference type="AlphaFoldDB" id="A0AAV7V2G8"/>
<evidence type="ECO:0000313" key="1">
    <source>
        <dbReference type="EMBL" id="KAJ1194394.1"/>
    </source>
</evidence>
<proteinExistence type="predicted"/>
<reference evidence="1" key="1">
    <citation type="journal article" date="2022" name="bioRxiv">
        <title>Sequencing and chromosome-scale assembly of the giantPleurodeles waltlgenome.</title>
        <authorList>
            <person name="Brown T."/>
            <person name="Elewa A."/>
            <person name="Iarovenko S."/>
            <person name="Subramanian E."/>
            <person name="Araus A.J."/>
            <person name="Petzold A."/>
            <person name="Susuki M."/>
            <person name="Suzuki K.-i.T."/>
            <person name="Hayashi T."/>
            <person name="Toyoda A."/>
            <person name="Oliveira C."/>
            <person name="Osipova E."/>
            <person name="Leigh N.D."/>
            <person name="Simon A."/>
            <person name="Yun M.H."/>
        </authorList>
    </citation>
    <scope>NUCLEOTIDE SEQUENCE</scope>
    <source>
        <strain evidence="1">20211129_DDA</strain>
        <tissue evidence="1">Liver</tissue>
    </source>
</reference>
<keyword evidence="2" id="KW-1185">Reference proteome</keyword>
<dbReference type="Proteomes" id="UP001066276">
    <property type="component" value="Chromosome 2_2"/>
</dbReference>
<sequence>MPVGSCTHREFISPHGCNFCPGVTIYGAPREAPARNDASIRGQAPGEARGLGFCTRASGIRYRTSVGGLEKRGRPCFLGGTLRVHRTGPVHPRADGLPFCGVYPRTARREHSAKLYGAEQVRA</sequence>
<evidence type="ECO:0000313" key="2">
    <source>
        <dbReference type="Proteomes" id="UP001066276"/>
    </source>
</evidence>